<gene>
    <name evidence="5" type="ORF">CC99x_003510</name>
    <name evidence="4" type="ORF">CC99x_02282</name>
</gene>
<dbReference type="GO" id="GO:0005737">
    <property type="term" value="C:cytoplasm"/>
    <property type="evidence" value="ECO:0007669"/>
    <property type="project" value="TreeGrafter"/>
</dbReference>
<keyword evidence="4" id="KW-0418">Kinase</keyword>
<dbReference type="GO" id="GO:0004674">
    <property type="term" value="F:protein serine/threonine kinase activity"/>
    <property type="evidence" value="ECO:0007669"/>
    <property type="project" value="TreeGrafter"/>
</dbReference>
<dbReference type="AlphaFoldDB" id="A0A0Q9YM05"/>
<dbReference type="Gene3D" id="1.10.510.10">
    <property type="entry name" value="Transferase(Phosphotransferase) domain 1"/>
    <property type="match status" value="1"/>
</dbReference>
<reference evidence="4" key="1">
    <citation type="submission" date="2015-09" db="EMBL/GenBank/DDBJ databases">
        <title>Draft Genome Sequences of Two Novel Amoeba-resistant Intranuclear Bacteria, Candidatus Berkiella cookevillensis and Candidatus Berkiella aquae.</title>
        <authorList>
            <person name="Mehari Y.T."/>
            <person name="Arivett B.A."/>
            <person name="Farone A.L."/>
            <person name="Gunderson J.H."/>
            <person name="Farone M.B."/>
        </authorList>
    </citation>
    <scope>NUCLEOTIDE SEQUENCE [LARGE SCALE GENOMIC DNA]</scope>
    <source>
        <strain evidence="4">CC99</strain>
    </source>
</reference>
<dbReference type="GO" id="GO:0005524">
    <property type="term" value="F:ATP binding"/>
    <property type="evidence" value="ECO:0007669"/>
    <property type="project" value="UniProtKB-KW"/>
</dbReference>
<dbReference type="EMBL" id="LKHV01000015">
    <property type="protein sequence ID" value="KRG17537.1"/>
    <property type="molecule type" value="Genomic_DNA"/>
</dbReference>
<dbReference type="Pfam" id="PF00069">
    <property type="entry name" value="Pkinase"/>
    <property type="match status" value="1"/>
</dbReference>
<dbReference type="InterPro" id="IPR011009">
    <property type="entry name" value="Kinase-like_dom_sf"/>
</dbReference>
<dbReference type="PANTHER" id="PTHR24346:SF30">
    <property type="entry name" value="MATERNAL EMBRYONIC LEUCINE ZIPPER KINASE"/>
    <property type="match status" value="1"/>
</dbReference>
<dbReference type="InterPro" id="IPR000719">
    <property type="entry name" value="Prot_kinase_dom"/>
</dbReference>
<keyword evidence="1" id="KW-0547">Nucleotide-binding</keyword>
<comment type="caution">
    <text evidence="4">The sequence shown here is derived from an EMBL/GenBank/DDBJ whole genome shotgun (WGS) entry which is preliminary data.</text>
</comment>
<feature type="domain" description="Protein kinase" evidence="3">
    <location>
        <begin position="72"/>
        <end position="316"/>
    </location>
</feature>
<evidence type="ECO:0000313" key="5">
    <source>
        <dbReference type="EMBL" id="MCS5707965.1"/>
    </source>
</evidence>
<dbReference type="SMART" id="SM00220">
    <property type="entry name" value="S_TKc"/>
    <property type="match status" value="1"/>
</dbReference>
<reference evidence="5" key="2">
    <citation type="journal article" date="2016" name="Genome Announc.">
        <title>Draft Genome Sequences of Two Novel Amoeba-Resistant Intranuclear Bacteria, 'Candidatus Berkiella cookevillensis' and 'Candidatus Berkiella aquae'.</title>
        <authorList>
            <person name="Mehari Y.T."/>
            <person name="Arivett B.A."/>
            <person name="Farone A.L."/>
            <person name="Gunderson J.H."/>
            <person name="Farone M.B."/>
        </authorList>
    </citation>
    <scope>NUCLEOTIDE SEQUENCE</scope>
    <source>
        <strain evidence="5">CC99</strain>
    </source>
</reference>
<accession>A0A0Q9YM05</accession>
<dbReference type="GO" id="GO:0035556">
    <property type="term" value="P:intracellular signal transduction"/>
    <property type="evidence" value="ECO:0007669"/>
    <property type="project" value="TreeGrafter"/>
</dbReference>
<name>A0A0Q9YM05_9GAMM</name>
<keyword evidence="4" id="KW-0808">Transferase</keyword>
<evidence type="ECO:0000259" key="3">
    <source>
        <dbReference type="PROSITE" id="PS50011"/>
    </source>
</evidence>
<evidence type="ECO:0000313" key="6">
    <source>
        <dbReference type="Proteomes" id="UP000051494"/>
    </source>
</evidence>
<proteinExistence type="predicted"/>
<dbReference type="Proteomes" id="UP000051494">
    <property type="component" value="Unassembled WGS sequence"/>
</dbReference>
<reference evidence="5" key="3">
    <citation type="submission" date="2021-06" db="EMBL/GenBank/DDBJ databases">
        <title>Genomic Description and Analysis of Intracellular Bacteria, Candidatus Berkiella cookevillensis and Candidatus Berkiella aquae.</title>
        <authorList>
            <person name="Kidane D.T."/>
            <person name="Mehari Y.T."/>
            <person name="Rice F.C."/>
            <person name="Arivett B.A."/>
            <person name="Farone A.L."/>
            <person name="Berk S.G."/>
            <person name="Farone M.B."/>
        </authorList>
    </citation>
    <scope>NUCLEOTIDE SEQUENCE</scope>
    <source>
        <strain evidence="5">CC99</strain>
    </source>
</reference>
<dbReference type="PANTHER" id="PTHR24346">
    <property type="entry name" value="MAP/MICROTUBULE AFFINITY-REGULATING KINASE"/>
    <property type="match status" value="1"/>
</dbReference>
<dbReference type="PROSITE" id="PS50011">
    <property type="entry name" value="PROTEIN_KINASE_DOM"/>
    <property type="match status" value="1"/>
</dbReference>
<dbReference type="SUPFAM" id="SSF56112">
    <property type="entry name" value="Protein kinase-like (PK-like)"/>
    <property type="match status" value="1"/>
</dbReference>
<evidence type="ECO:0000313" key="4">
    <source>
        <dbReference type="EMBL" id="KRG17537.1"/>
    </source>
</evidence>
<dbReference type="RefSeq" id="WP_057625377.1">
    <property type="nucleotide sequence ID" value="NZ_LKHV02000001.1"/>
</dbReference>
<keyword evidence="2" id="KW-0067">ATP-binding</keyword>
<dbReference type="OrthoDB" id="4103069at2"/>
<organism evidence="4">
    <name type="scientific">Candidatus Berkiella cookevillensis</name>
    <dbReference type="NCBI Taxonomy" id="437022"/>
    <lineage>
        <taxon>Bacteria</taxon>
        <taxon>Pseudomonadati</taxon>
        <taxon>Pseudomonadota</taxon>
        <taxon>Gammaproteobacteria</taxon>
        <taxon>Candidatus Berkiellales</taxon>
        <taxon>Candidatus Berkiellaceae</taxon>
        <taxon>Candidatus Berkiella</taxon>
    </lineage>
</organism>
<sequence>MQKIIDFLNAINEPGNPVQNALFDDNTIAEILAINPSLLNFPKISRKDESKFKYSIIFDRKNTPFALYNPYRGTEETINSGAQGDIRIAQNLFTKEFCLVKICCILEPDRKLLDRALSNIIREMRISELYRCDFIHGFQHIIHNHRLKTYMFMQELPGEPLAEFDAKGLNSTQCLEIVYQFLLMLDSLSRKGIVHRDIHNENILIDSSLNVHLIDFGLAYEQEPKNLSGLDFDDIYTLIENLDLLSGFDGLKTLFKEKAHSCMKRTDADCSEYVNINIDDLIAKTLCALVIPSFAHSAQERDRSYLEPYSFKAKRN</sequence>
<evidence type="ECO:0000256" key="2">
    <source>
        <dbReference type="ARBA" id="ARBA00022840"/>
    </source>
</evidence>
<dbReference type="EMBL" id="LKHV02000001">
    <property type="protein sequence ID" value="MCS5707965.1"/>
    <property type="molecule type" value="Genomic_DNA"/>
</dbReference>
<evidence type="ECO:0000256" key="1">
    <source>
        <dbReference type="ARBA" id="ARBA00022741"/>
    </source>
</evidence>
<keyword evidence="6" id="KW-1185">Reference proteome</keyword>
<protein>
    <submittedName>
        <fullName evidence="4 5">Protein kinase</fullName>
    </submittedName>
</protein>
<dbReference type="STRING" id="437022.CC99x_02282"/>